<dbReference type="Pfam" id="PF00005">
    <property type="entry name" value="ABC_tran"/>
    <property type="match status" value="1"/>
</dbReference>
<dbReference type="PROSITE" id="PS50893">
    <property type="entry name" value="ABC_TRANSPORTER_2"/>
    <property type="match status" value="1"/>
</dbReference>
<evidence type="ECO:0000256" key="7">
    <source>
        <dbReference type="SAM" id="MobiDB-lite"/>
    </source>
</evidence>
<evidence type="ECO:0000256" key="8">
    <source>
        <dbReference type="SAM" id="Phobius"/>
    </source>
</evidence>
<feature type="region of interest" description="Disordered" evidence="7">
    <location>
        <begin position="70"/>
        <end position="101"/>
    </location>
</feature>
<comment type="caution">
    <text evidence="10">The sequence shown here is derived from an EMBL/GenBank/DDBJ whole genome shotgun (WGS) entry which is preliminary data.</text>
</comment>
<keyword evidence="4 8" id="KW-0812">Transmembrane</keyword>
<dbReference type="SUPFAM" id="SSF52540">
    <property type="entry name" value="P-loop containing nucleoside triphosphate hydrolases"/>
    <property type="match status" value="1"/>
</dbReference>
<dbReference type="Pfam" id="PF01061">
    <property type="entry name" value="ABC2_membrane"/>
    <property type="match status" value="1"/>
</dbReference>
<evidence type="ECO:0000256" key="1">
    <source>
        <dbReference type="ARBA" id="ARBA00004141"/>
    </source>
</evidence>
<proteinExistence type="inferred from homology"/>
<sequence length="730" mass="80393">MTSVSVFSDSPGSESTVSEAPPNSEHTTHFSFPFSMIRNQRAATVTSVQSVPVKQKSLTERIPTFKSLMGQVREETKSSRASLSASQSSDASQPNGVLKSHLSRKVSKTFEKGATIVWKDLTITVSERKGAASKAVQGVTGYARPGSMLALMGSPESGVSTLLQALAGKLPTTAKVYGEILLNGHPRKFRNRTYAYVKKQDELIETLTIRETLFYAALLQLPDRLPCSEKLARVDYLISEMDLEDLSGARIGKCGEIGALTRGKRRRVSIALQLLTKPWLVFVDHPVDYLDSVSAFVVMGVLKKLTNEGCTVITSIEQMNSEVFNLLDKVCLLSSGKTIFFGRATAALEHYASAGMPCPAMYNPADHLLRAINTEYDRVNAPFRFAQDSEHGEMWGQMDTAVIIRTLETMYQASGDAALVQSMVSHLSEKEKTILDRGGCASPFMRLGIVTWRSFLNMWRDFNYIWLRLIVSMLLTICIGSLASKIGHSYNSVSARIAAIFSVVSSLSLVAISGFPSILKDIKVHMHEREIGYTGVLMYTIGNLLSSALYLFLIAVTSTSVGYFLMGLQTAFSPFVYFVVNIFLCLLAIEGLMLFVASILPRALEGILTIVVIQVLMIVLAGYYQVSGDMPNPVWKYPASYLPVHAYAIEGLLQNEYETTTFDAVSRRSPPISGIDAIKRDYPFAVTDIGKWNILLVLAGMAIAYRIFFCICLIISQKLGSRRTVHKSST</sequence>
<gene>
    <name evidence="10" type="ORF">AXG93_4022s1230</name>
</gene>
<feature type="transmembrane region" description="Helical" evidence="8">
    <location>
        <begin position="607"/>
        <end position="626"/>
    </location>
</feature>
<dbReference type="InterPro" id="IPR052215">
    <property type="entry name" value="Plant_ABCG"/>
</dbReference>
<dbReference type="PANTHER" id="PTHR48042">
    <property type="entry name" value="ABC TRANSPORTER G FAMILY MEMBER 11"/>
    <property type="match status" value="1"/>
</dbReference>
<evidence type="ECO:0000256" key="5">
    <source>
        <dbReference type="ARBA" id="ARBA00022989"/>
    </source>
</evidence>
<evidence type="ECO:0000256" key="2">
    <source>
        <dbReference type="ARBA" id="ARBA00005814"/>
    </source>
</evidence>
<protein>
    <recommendedName>
        <fullName evidence="9">ABC transporter domain-containing protein</fullName>
    </recommendedName>
</protein>
<dbReference type="PANTHER" id="PTHR48042:SF12">
    <property type="entry name" value="ABC TRANSPORTER G FAMILY MEMBER 3"/>
    <property type="match status" value="1"/>
</dbReference>
<dbReference type="EMBL" id="LVLJ01002256">
    <property type="protein sequence ID" value="OAE26110.1"/>
    <property type="molecule type" value="Genomic_DNA"/>
</dbReference>
<accession>A0A176VZ92</accession>
<dbReference type="AlphaFoldDB" id="A0A176VZ92"/>
<organism evidence="10 11">
    <name type="scientific">Marchantia polymorpha subsp. ruderalis</name>
    <dbReference type="NCBI Taxonomy" id="1480154"/>
    <lineage>
        <taxon>Eukaryota</taxon>
        <taxon>Viridiplantae</taxon>
        <taxon>Streptophyta</taxon>
        <taxon>Embryophyta</taxon>
        <taxon>Marchantiophyta</taxon>
        <taxon>Marchantiopsida</taxon>
        <taxon>Marchantiidae</taxon>
        <taxon>Marchantiales</taxon>
        <taxon>Marchantiaceae</taxon>
        <taxon>Marchantia</taxon>
    </lineage>
</organism>
<keyword evidence="11" id="KW-1185">Reference proteome</keyword>
<evidence type="ECO:0000313" key="10">
    <source>
        <dbReference type="EMBL" id="OAE26110.1"/>
    </source>
</evidence>
<dbReference type="GO" id="GO:0016020">
    <property type="term" value="C:membrane"/>
    <property type="evidence" value="ECO:0007669"/>
    <property type="project" value="UniProtKB-SubCell"/>
</dbReference>
<comment type="subcellular location">
    <subcellularLocation>
        <location evidence="1">Membrane</location>
        <topology evidence="1">Multi-pass membrane protein</topology>
    </subcellularLocation>
</comment>
<evidence type="ECO:0000259" key="9">
    <source>
        <dbReference type="PROSITE" id="PS50893"/>
    </source>
</evidence>
<evidence type="ECO:0000256" key="6">
    <source>
        <dbReference type="ARBA" id="ARBA00023136"/>
    </source>
</evidence>
<feature type="compositionally biased region" description="Polar residues" evidence="7">
    <location>
        <begin position="1"/>
        <end position="18"/>
    </location>
</feature>
<dbReference type="InterPro" id="IPR003439">
    <property type="entry name" value="ABC_transporter-like_ATP-bd"/>
</dbReference>
<dbReference type="InterPro" id="IPR013525">
    <property type="entry name" value="ABC2_TM"/>
</dbReference>
<feature type="transmembrane region" description="Helical" evidence="8">
    <location>
        <begin position="495"/>
        <end position="519"/>
    </location>
</feature>
<feature type="transmembrane region" description="Helical" evidence="8">
    <location>
        <begin position="531"/>
        <end position="555"/>
    </location>
</feature>
<keyword evidence="6 8" id="KW-0472">Membrane</keyword>
<keyword evidence="3" id="KW-0813">Transport</keyword>
<dbReference type="GO" id="GO:0016887">
    <property type="term" value="F:ATP hydrolysis activity"/>
    <property type="evidence" value="ECO:0007669"/>
    <property type="project" value="InterPro"/>
</dbReference>
<feature type="domain" description="ABC transporter" evidence="9">
    <location>
        <begin position="116"/>
        <end position="360"/>
    </location>
</feature>
<evidence type="ECO:0000313" key="11">
    <source>
        <dbReference type="Proteomes" id="UP000077202"/>
    </source>
</evidence>
<dbReference type="InterPro" id="IPR027417">
    <property type="entry name" value="P-loop_NTPase"/>
</dbReference>
<evidence type="ECO:0000256" key="4">
    <source>
        <dbReference type="ARBA" id="ARBA00022692"/>
    </source>
</evidence>
<feature type="transmembrane region" description="Helical" evidence="8">
    <location>
        <begin position="692"/>
        <end position="715"/>
    </location>
</feature>
<keyword evidence="5 8" id="KW-1133">Transmembrane helix</keyword>
<dbReference type="Gene3D" id="3.40.50.300">
    <property type="entry name" value="P-loop containing nucleotide triphosphate hydrolases"/>
    <property type="match status" value="1"/>
</dbReference>
<feature type="compositionally biased region" description="Low complexity" evidence="7">
    <location>
        <begin position="79"/>
        <end position="92"/>
    </location>
</feature>
<feature type="transmembrane region" description="Helical" evidence="8">
    <location>
        <begin position="575"/>
        <end position="600"/>
    </location>
</feature>
<dbReference type="Proteomes" id="UP000077202">
    <property type="component" value="Unassembled WGS sequence"/>
</dbReference>
<dbReference type="GO" id="GO:0140359">
    <property type="term" value="F:ABC-type transporter activity"/>
    <property type="evidence" value="ECO:0007669"/>
    <property type="project" value="InterPro"/>
</dbReference>
<comment type="similarity">
    <text evidence="2">Belongs to the ABC transporter superfamily. ABCG family. Eye pigment precursor importer (TC 3.A.1.204) subfamily.</text>
</comment>
<feature type="transmembrane region" description="Helical" evidence="8">
    <location>
        <begin position="465"/>
        <end position="483"/>
    </location>
</feature>
<reference evidence="10" key="1">
    <citation type="submission" date="2016-03" db="EMBL/GenBank/DDBJ databases">
        <title>Mechanisms controlling the formation of the plant cell surface in tip-growing cells are functionally conserved among land plants.</title>
        <authorList>
            <person name="Honkanen S."/>
            <person name="Jones V.A."/>
            <person name="Morieri G."/>
            <person name="Champion C."/>
            <person name="Hetherington A.J."/>
            <person name="Kelly S."/>
            <person name="Saint-Marcoux D."/>
            <person name="Proust H."/>
            <person name="Prescott H."/>
            <person name="Dolan L."/>
        </authorList>
    </citation>
    <scope>NUCLEOTIDE SEQUENCE [LARGE SCALE GENOMIC DNA]</scope>
    <source>
        <tissue evidence="10">Whole gametophyte</tissue>
    </source>
</reference>
<name>A0A176VZ92_MARPO</name>
<evidence type="ECO:0000256" key="3">
    <source>
        <dbReference type="ARBA" id="ARBA00022448"/>
    </source>
</evidence>
<feature type="region of interest" description="Disordered" evidence="7">
    <location>
        <begin position="1"/>
        <end position="30"/>
    </location>
</feature>
<dbReference type="GO" id="GO:0005524">
    <property type="term" value="F:ATP binding"/>
    <property type="evidence" value="ECO:0007669"/>
    <property type="project" value="InterPro"/>
</dbReference>